<evidence type="ECO:0000259" key="2">
    <source>
        <dbReference type="Pfam" id="PF00561"/>
    </source>
</evidence>
<dbReference type="Proteomes" id="UP000183868">
    <property type="component" value="Chromosome"/>
</dbReference>
<dbReference type="PANTHER" id="PTHR12277:SF81">
    <property type="entry name" value="PROTEIN ABHD13"/>
    <property type="match status" value="1"/>
</dbReference>
<keyword evidence="3" id="KW-0378">Hydrolase</keyword>
<dbReference type="Proteomes" id="UP000004671">
    <property type="component" value="Chromosome"/>
</dbReference>
<dbReference type="FunCoup" id="H1XRJ1">
    <property type="interactions" value="340"/>
</dbReference>
<feature type="transmembrane region" description="Helical" evidence="1">
    <location>
        <begin position="6"/>
        <end position="27"/>
    </location>
</feature>
<evidence type="ECO:0000256" key="1">
    <source>
        <dbReference type="SAM" id="Phobius"/>
    </source>
</evidence>
<evidence type="ECO:0000313" key="3">
    <source>
        <dbReference type="EMBL" id="APF20069.1"/>
    </source>
</evidence>
<dbReference type="HOGENOM" id="CLU_029375_6_2_0"/>
<dbReference type="InterPro" id="IPR029058">
    <property type="entry name" value="AB_hydrolase_fold"/>
</dbReference>
<reference evidence="4 5" key="1">
    <citation type="submission" date="2011-09" db="EMBL/GenBank/DDBJ databases">
        <title>The permanent draft genome of Caldithrix abyssi DSM 13497.</title>
        <authorList>
            <consortium name="US DOE Joint Genome Institute (JGI-PGF)"/>
            <person name="Lucas S."/>
            <person name="Han J."/>
            <person name="Lapidus A."/>
            <person name="Bruce D."/>
            <person name="Goodwin L."/>
            <person name="Pitluck S."/>
            <person name="Peters L."/>
            <person name="Kyrpides N."/>
            <person name="Mavromatis K."/>
            <person name="Ivanova N."/>
            <person name="Mikhailova N."/>
            <person name="Chertkov O."/>
            <person name="Detter J.C."/>
            <person name="Tapia R."/>
            <person name="Han C."/>
            <person name="Land M."/>
            <person name="Hauser L."/>
            <person name="Markowitz V."/>
            <person name="Cheng J.-F."/>
            <person name="Hugenholtz P."/>
            <person name="Woyke T."/>
            <person name="Wu D."/>
            <person name="Spring S."/>
            <person name="Brambilla E."/>
            <person name="Klenk H.-P."/>
            <person name="Eisen J.A."/>
        </authorList>
    </citation>
    <scope>NUCLEOTIDE SEQUENCE [LARGE SCALE GENOMIC DNA]</scope>
    <source>
        <strain evidence="4 5">DSM 13497</strain>
    </source>
</reference>
<keyword evidence="1" id="KW-0812">Transmembrane</keyword>
<evidence type="ECO:0000313" key="4">
    <source>
        <dbReference type="EMBL" id="EHO40144.1"/>
    </source>
</evidence>
<dbReference type="AlphaFoldDB" id="H1XRJ1"/>
<dbReference type="EMBL" id="CP018099">
    <property type="protein sequence ID" value="APF20069.1"/>
    <property type="molecule type" value="Genomic_DNA"/>
</dbReference>
<dbReference type="SUPFAM" id="SSF53474">
    <property type="entry name" value="alpha/beta-Hydrolases"/>
    <property type="match status" value="1"/>
</dbReference>
<proteinExistence type="predicted"/>
<evidence type="ECO:0000313" key="6">
    <source>
        <dbReference type="Proteomes" id="UP000183868"/>
    </source>
</evidence>
<keyword evidence="1" id="KW-0472">Membrane</keyword>
<name>H1XRJ1_CALAY</name>
<dbReference type="STRING" id="880073.Cabys_3321"/>
<organism evidence="4 5">
    <name type="scientific">Caldithrix abyssi DSM 13497</name>
    <dbReference type="NCBI Taxonomy" id="880073"/>
    <lineage>
        <taxon>Bacteria</taxon>
        <taxon>Pseudomonadati</taxon>
        <taxon>Calditrichota</taxon>
        <taxon>Calditrichia</taxon>
        <taxon>Calditrichales</taxon>
        <taxon>Calditrichaceae</taxon>
        <taxon>Caldithrix</taxon>
    </lineage>
</organism>
<reference evidence="3 6" key="2">
    <citation type="submission" date="2016-11" db="EMBL/GenBank/DDBJ databases">
        <title>Genomic analysis of Caldithrix abyssi and proposal of a novel bacterial phylum Caldithrichaeota.</title>
        <authorList>
            <person name="Kublanov I."/>
            <person name="Sigalova O."/>
            <person name="Gavrilov S."/>
            <person name="Lebedinsky A."/>
            <person name="Ivanova N."/>
            <person name="Daum C."/>
            <person name="Reddy T."/>
            <person name="Klenk H.P."/>
            <person name="Goker M."/>
            <person name="Reva O."/>
            <person name="Miroshnichenko M."/>
            <person name="Kyprides N."/>
            <person name="Woyke T."/>
            <person name="Gelfand M."/>
        </authorList>
    </citation>
    <scope>NUCLEOTIDE SEQUENCE [LARGE SCALE GENOMIC DNA]</scope>
    <source>
        <strain evidence="3 6">LF13</strain>
    </source>
</reference>
<dbReference type="PANTHER" id="PTHR12277">
    <property type="entry name" value="ALPHA/BETA HYDROLASE DOMAIN-CONTAINING PROTEIN"/>
    <property type="match status" value="1"/>
</dbReference>
<dbReference type="EMBL" id="CM001402">
    <property type="protein sequence ID" value="EHO40144.1"/>
    <property type="molecule type" value="Genomic_DNA"/>
</dbReference>
<sequence>MVKIILYILLLSVLGIIAFFILLNSILHRIFHHSPVENKRTPDDVGLAYNEIFIETVHHKKLQMFEVPAQNQGKVVFLCVHGWANTVDNFLEIAARLVKMGSVYLLNTRNHGKSARENSMTILKYETDIRHAMDYIEKKFGENIKIILLGHSLGGAAALLTASDDKRVAGVVSISTFSDMEKILRQGFVKSSLPEWFINGLLTYIEFRIGRTLKHVSPAWIINKLDVPVLLIHGTKDEVVDYMEMEKIFKEAKKKQAEKFVAKGHNHSSLLKDENVAIAIESFIKKQFLNK</sequence>
<keyword evidence="1" id="KW-1133">Transmembrane helix</keyword>
<dbReference type="InParanoid" id="H1XRJ1"/>
<dbReference type="GO" id="GO:0016787">
    <property type="term" value="F:hydrolase activity"/>
    <property type="evidence" value="ECO:0007669"/>
    <property type="project" value="UniProtKB-KW"/>
</dbReference>
<dbReference type="RefSeq" id="WP_006927071.1">
    <property type="nucleotide sequence ID" value="NZ_CM001402.1"/>
</dbReference>
<feature type="domain" description="AB hydrolase-1" evidence="2">
    <location>
        <begin position="76"/>
        <end position="185"/>
    </location>
</feature>
<evidence type="ECO:0000313" key="5">
    <source>
        <dbReference type="Proteomes" id="UP000004671"/>
    </source>
</evidence>
<dbReference type="eggNOG" id="COG1073">
    <property type="taxonomic scope" value="Bacteria"/>
</dbReference>
<gene>
    <name evidence="3" type="ORF">Cabys_3321</name>
    <name evidence="4" type="ORF">Calab_0499</name>
</gene>
<dbReference type="Pfam" id="PF00561">
    <property type="entry name" value="Abhydrolase_1"/>
    <property type="match status" value="1"/>
</dbReference>
<dbReference type="PaxDb" id="880073-Calab_0499"/>
<keyword evidence="5" id="KW-1185">Reference proteome</keyword>
<dbReference type="Gene3D" id="3.40.50.1820">
    <property type="entry name" value="alpha/beta hydrolase"/>
    <property type="match status" value="1"/>
</dbReference>
<dbReference type="InterPro" id="IPR000073">
    <property type="entry name" value="AB_hydrolase_1"/>
</dbReference>
<dbReference type="KEGG" id="caby:Cabys_3321"/>
<accession>H1XRJ1</accession>
<protein>
    <submittedName>
        <fullName evidence="4">Lipase class 3</fullName>
    </submittedName>
    <submittedName>
        <fullName evidence="3">Lysophospholipase, alpha-beta hydrolase superfamily</fullName>
    </submittedName>
</protein>